<dbReference type="SMART" id="SM00198">
    <property type="entry name" value="SCP"/>
    <property type="match status" value="1"/>
</dbReference>
<feature type="chain" id="PRO_5012060854" description="SCP domain-containing protein" evidence="2">
    <location>
        <begin position="24"/>
        <end position="374"/>
    </location>
</feature>
<reference evidence="4 5" key="1">
    <citation type="submission" date="2017-08" db="EMBL/GenBank/DDBJ databases">
        <title>Acidophilic green algal genome provides insights into adaptation to an acidic environment.</title>
        <authorList>
            <person name="Hirooka S."/>
            <person name="Hirose Y."/>
            <person name="Kanesaki Y."/>
            <person name="Higuchi S."/>
            <person name="Fujiwara T."/>
            <person name="Onuma R."/>
            <person name="Era A."/>
            <person name="Ohbayashi R."/>
            <person name="Uzuka A."/>
            <person name="Nozaki H."/>
            <person name="Yoshikawa H."/>
            <person name="Miyagishima S.Y."/>
        </authorList>
    </citation>
    <scope>NUCLEOTIDE SEQUENCE [LARGE SCALE GENOMIC DNA]</scope>
    <source>
        <strain evidence="4 5">NIES-2499</strain>
    </source>
</reference>
<evidence type="ECO:0000256" key="2">
    <source>
        <dbReference type="SAM" id="SignalP"/>
    </source>
</evidence>
<dbReference type="InterPro" id="IPR001283">
    <property type="entry name" value="CRISP-related"/>
</dbReference>
<dbReference type="OrthoDB" id="529132at2759"/>
<dbReference type="EMBL" id="BEGY01000007">
    <property type="protein sequence ID" value="GAX74354.1"/>
    <property type="molecule type" value="Genomic_DNA"/>
</dbReference>
<dbReference type="InterPro" id="IPR035940">
    <property type="entry name" value="CAP_sf"/>
</dbReference>
<dbReference type="GO" id="GO:0005576">
    <property type="term" value="C:extracellular region"/>
    <property type="evidence" value="ECO:0007669"/>
    <property type="project" value="InterPro"/>
</dbReference>
<evidence type="ECO:0000259" key="3">
    <source>
        <dbReference type="SMART" id="SM00198"/>
    </source>
</evidence>
<dbReference type="InterPro" id="IPR018244">
    <property type="entry name" value="Allrgn_V5/Tpx1_CS"/>
</dbReference>
<organism evidence="4 5">
    <name type="scientific">Chlamydomonas eustigma</name>
    <dbReference type="NCBI Taxonomy" id="1157962"/>
    <lineage>
        <taxon>Eukaryota</taxon>
        <taxon>Viridiplantae</taxon>
        <taxon>Chlorophyta</taxon>
        <taxon>core chlorophytes</taxon>
        <taxon>Chlorophyceae</taxon>
        <taxon>CS clade</taxon>
        <taxon>Chlamydomonadales</taxon>
        <taxon>Chlamydomonadaceae</taxon>
        <taxon>Chlamydomonas</taxon>
    </lineage>
</organism>
<sequence length="374" mass="39787">MLPIINIVSVCAFVLLVTRRSEGLIDGVSHLALKLPRRIALSNTPSITSKSSTPHYFPHTPPIYPLGSPPSSLPDIQSPASEPATYNAPLLPPSYSPATQYHMEAGLYPPSVYPGPAAMLISPDHPPPDNTILFTYPPTLPHPPSGKTTKLNSPTSYPPSKHHPQPPRPLQPPVLPPPPPNGLTLTTTAATTSSGLSSTGQIDVLNAHNTIRANFQAPALVWSSSLQSAAQSWASLCLFDHSPYPYGENLALGSDNPASLVNLWYTAEFCNYNYSNPGFTAGHFTQVVWLSTSQVGCAMVGPADCPNGISNGAKTYTNAYMLVCEYYLPGNEAGLYSYNVMEPLVDQISCSSSTSSGGRRRQLTTSSSGGNGVL</sequence>
<dbReference type="Proteomes" id="UP000232323">
    <property type="component" value="Unassembled WGS sequence"/>
</dbReference>
<dbReference type="PROSITE" id="PS01009">
    <property type="entry name" value="CRISP_1"/>
    <property type="match status" value="1"/>
</dbReference>
<evidence type="ECO:0000256" key="1">
    <source>
        <dbReference type="SAM" id="MobiDB-lite"/>
    </source>
</evidence>
<dbReference type="AlphaFoldDB" id="A0A250WU64"/>
<feature type="domain" description="SCP" evidence="3">
    <location>
        <begin position="199"/>
        <end position="334"/>
    </location>
</feature>
<comment type="caution">
    <text evidence="4">The sequence shown here is derived from an EMBL/GenBank/DDBJ whole genome shotgun (WGS) entry which is preliminary data.</text>
</comment>
<evidence type="ECO:0000313" key="4">
    <source>
        <dbReference type="EMBL" id="GAX74354.1"/>
    </source>
</evidence>
<feature type="region of interest" description="Disordered" evidence="1">
    <location>
        <begin position="352"/>
        <end position="374"/>
    </location>
</feature>
<feature type="compositionally biased region" description="Pro residues" evidence="1">
    <location>
        <begin position="166"/>
        <end position="181"/>
    </location>
</feature>
<feature type="compositionally biased region" description="Low complexity" evidence="1">
    <location>
        <begin position="352"/>
        <end position="368"/>
    </location>
</feature>
<evidence type="ECO:0000313" key="5">
    <source>
        <dbReference type="Proteomes" id="UP000232323"/>
    </source>
</evidence>
<dbReference type="Pfam" id="PF00188">
    <property type="entry name" value="CAP"/>
    <property type="match status" value="1"/>
</dbReference>
<keyword evidence="2" id="KW-0732">Signal</keyword>
<dbReference type="PANTHER" id="PTHR10334">
    <property type="entry name" value="CYSTEINE-RICH SECRETORY PROTEIN-RELATED"/>
    <property type="match status" value="1"/>
</dbReference>
<accession>A0A250WU64</accession>
<feature type="region of interest" description="Disordered" evidence="1">
    <location>
        <begin position="119"/>
        <end position="184"/>
    </location>
</feature>
<name>A0A250WU64_9CHLO</name>
<protein>
    <recommendedName>
        <fullName evidence="3">SCP domain-containing protein</fullName>
    </recommendedName>
</protein>
<feature type="compositionally biased region" description="Polar residues" evidence="1">
    <location>
        <begin position="146"/>
        <end position="155"/>
    </location>
</feature>
<gene>
    <name evidence="4" type="ORF">CEUSTIGMA_g1803.t1</name>
</gene>
<dbReference type="InterPro" id="IPR014044">
    <property type="entry name" value="CAP_dom"/>
</dbReference>
<feature type="signal peptide" evidence="2">
    <location>
        <begin position="1"/>
        <end position="23"/>
    </location>
</feature>
<dbReference type="SUPFAM" id="SSF55797">
    <property type="entry name" value="PR-1-like"/>
    <property type="match status" value="1"/>
</dbReference>
<dbReference type="Gene3D" id="3.40.33.10">
    <property type="entry name" value="CAP"/>
    <property type="match status" value="1"/>
</dbReference>
<keyword evidence="5" id="KW-1185">Reference proteome</keyword>
<dbReference type="PRINTS" id="PR00837">
    <property type="entry name" value="V5TPXLIKE"/>
</dbReference>
<proteinExistence type="predicted"/>